<dbReference type="EMBL" id="QJKJ01012645">
    <property type="protein sequence ID" value="RDX68198.1"/>
    <property type="molecule type" value="Genomic_DNA"/>
</dbReference>
<reference evidence="1" key="1">
    <citation type="submission" date="2018-05" db="EMBL/GenBank/DDBJ databases">
        <title>Draft genome of Mucuna pruriens seed.</title>
        <authorList>
            <person name="Nnadi N.E."/>
            <person name="Vos R."/>
            <person name="Hasami M.H."/>
            <person name="Devisetty U.K."/>
            <person name="Aguiy J.C."/>
        </authorList>
    </citation>
    <scope>NUCLEOTIDE SEQUENCE [LARGE SCALE GENOMIC DNA]</scope>
    <source>
        <strain evidence="1">JCA_2017</strain>
    </source>
</reference>
<sequence>MTLGYLPGESAESRDNDATKNSLGSLISLSGSSSFFPALFLLNSILLWPGKECHNAVHHLTPGHRSCMIQKNWRLTDESGRPGVDAQGQEHLRLFSMIQVTKEAQISACRLVGWVACLTQQAEQAIETCTGKTQSHHCSILFQA</sequence>
<evidence type="ECO:0000313" key="1">
    <source>
        <dbReference type="EMBL" id="RDX68198.1"/>
    </source>
</evidence>
<dbReference type="Proteomes" id="UP000257109">
    <property type="component" value="Unassembled WGS sequence"/>
</dbReference>
<name>A0A371EQ65_MUCPR</name>
<proteinExistence type="predicted"/>
<gene>
    <name evidence="1" type="ORF">CR513_52833</name>
</gene>
<comment type="caution">
    <text evidence="1">The sequence shown here is derived from an EMBL/GenBank/DDBJ whole genome shotgun (WGS) entry which is preliminary data.</text>
</comment>
<protein>
    <submittedName>
        <fullName evidence="1">Uncharacterized protein</fullName>
    </submittedName>
</protein>
<accession>A0A371EQ65</accession>
<organism evidence="1 2">
    <name type="scientific">Mucuna pruriens</name>
    <name type="common">Velvet bean</name>
    <name type="synonym">Dolichos pruriens</name>
    <dbReference type="NCBI Taxonomy" id="157652"/>
    <lineage>
        <taxon>Eukaryota</taxon>
        <taxon>Viridiplantae</taxon>
        <taxon>Streptophyta</taxon>
        <taxon>Embryophyta</taxon>
        <taxon>Tracheophyta</taxon>
        <taxon>Spermatophyta</taxon>
        <taxon>Magnoliopsida</taxon>
        <taxon>eudicotyledons</taxon>
        <taxon>Gunneridae</taxon>
        <taxon>Pentapetalae</taxon>
        <taxon>rosids</taxon>
        <taxon>fabids</taxon>
        <taxon>Fabales</taxon>
        <taxon>Fabaceae</taxon>
        <taxon>Papilionoideae</taxon>
        <taxon>50 kb inversion clade</taxon>
        <taxon>NPAAA clade</taxon>
        <taxon>indigoferoid/millettioid clade</taxon>
        <taxon>Phaseoleae</taxon>
        <taxon>Mucuna</taxon>
    </lineage>
</organism>
<dbReference type="AlphaFoldDB" id="A0A371EQ65"/>
<evidence type="ECO:0000313" key="2">
    <source>
        <dbReference type="Proteomes" id="UP000257109"/>
    </source>
</evidence>
<keyword evidence="2" id="KW-1185">Reference proteome</keyword>